<protein>
    <submittedName>
        <fullName evidence="2">Uncharacterized protein</fullName>
    </submittedName>
</protein>
<feature type="transmembrane region" description="Helical" evidence="1">
    <location>
        <begin position="7"/>
        <end position="27"/>
    </location>
</feature>
<keyword evidence="1" id="KW-1133">Transmembrane helix</keyword>
<evidence type="ECO:0000313" key="2">
    <source>
        <dbReference type="EMBL" id="GEK28114.1"/>
    </source>
</evidence>
<dbReference type="Proteomes" id="UP000321429">
    <property type="component" value="Unassembled WGS sequence"/>
</dbReference>
<feature type="transmembrane region" description="Helical" evidence="1">
    <location>
        <begin position="33"/>
        <end position="54"/>
    </location>
</feature>
<keyword evidence="1" id="KW-0472">Membrane</keyword>
<evidence type="ECO:0000256" key="1">
    <source>
        <dbReference type="SAM" id="Phobius"/>
    </source>
</evidence>
<dbReference type="EMBL" id="BJUD01000004">
    <property type="protein sequence ID" value="GEK28114.1"/>
    <property type="molecule type" value="Genomic_DNA"/>
</dbReference>
<dbReference type="AlphaFoldDB" id="A0A510VME9"/>
<comment type="caution">
    <text evidence="2">The sequence shown here is derived from an EMBL/GenBank/DDBJ whole genome shotgun (WGS) entry which is preliminary data.</text>
</comment>
<reference evidence="2 3" key="1">
    <citation type="submission" date="2019-07" db="EMBL/GenBank/DDBJ databases">
        <title>Whole genome shotgun sequence of Lactobacillus siliginis NBRC 101315.</title>
        <authorList>
            <person name="Hosoyama A."/>
            <person name="Uohara A."/>
            <person name="Ohji S."/>
            <person name="Ichikawa N."/>
        </authorList>
    </citation>
    <scope>NUCLEOTIDE SEQUENCE [LARGE SCALE GENOMIC DNA]</scope>
    <source>
        <strain evidence="2 3">NBRC 101315</strain>
    </source>
</reference>
<organism evidence="2 3">
    <name type="scientific">Furfurilactobacillus siliginis</name>
    <dbReference type="NCBI Taxonomy" id="348151"/>
    <lineage>
        <taxon>Bacteria</taxon>
        <taxon>Bacillati</taxon>
        <taxon>Bacillota</taxon>
        <taxon>Bacilli</taxon>
        <taxon>Lactobacillales</taxon>
        <taxon>Lactobacillaceae</taxon>
        <taxon>Furfurilactobacillus</taxon>
    </lineage>
</organism>
<keyword evidence="1" id="KW-0812">Transmembrane</keyword>
<sequence length="60" mass="6312">MKNNSLIKLTLGIIKLVASLIAVATASNSDLGVVLGTLHFVFALIASLIVLLYARRVSTS</sequence>
<accession>A0A510VME9</accession>
<evidence type="ECO:0000313" key="3">
    <source>
        <dbReference type="Proteomes" id="UP000321429"/>
    </source>
</evidence>
<gene>
    <name evidence="2" type="ORF">LSI01_04250</name>
</gene>
<proteinExistence type="predicted"/>
<name>A0A510VME9_9LACO</name>